<name>A0A8T2UL34_CERRI</name>
<keyword evidence="7" id="KW-1185">Reference proteome</keyword>
<reference evidence="6" key="1">
    <citation type="submission" date="2021-08" db="EMBL/GenBank/DDBJ databases">
        <title>WGS assembly of Ceratopteris richardii.</title>
        <authorList>
            <person name="Marchant D.B."/>
            <person name="Chen G."/>
            <person name="Jenkins J."/>
            <person name="Shu S."/>
            <person name="Leebens-Mack J."/>
            <person name="Grimwood J."/>
            <person name="Schmutz J."/>
            <person name="Soltis P."/>
            <person name="Soltis D."/>
            <person name="Chen Z.-H."/>
        </authorList>
    </citation>
    <scope>NUCLEOTIDE SEQUENCE</scope>
    <source>
        <strain evidence="6">Whitten #5841</strain>
        <tissue evidence="6">Leaf</tissue>
    </source>
</reference>
<evidence type="ECO:0000313" key="7">
    <source>
        <dbReference type="Proteomes" id="UP000825935"/>
    </source>
</evidence>
<evidence type="ECO:0000313" key="6">
    <source>
        <dbReference type="EMBL" id="KAH7434205.1"/>
    </source>
</evidence>
<feature type="region of interest" description="Disordered" evidence="3">
    <location>
        <begin position="478"/>
        <end position="525"/>
    </location>
</feature>
<dbReference type="Pfam" id="PF22675">
    <property type="entry name" value="KH-I_KHDC4-BBP"/>
    <property type="match status" value="1"/>
</dbReference>
<comment type="caution">
    <text evidence="6">The sequence shown here is derived from an EMBL/GenBank/DDBJ whole genome shotgun (WGS) entry which is preliminary data.</text>
</comment>
<organism evidence="6 7">
    <name type="scientific">Ceratopteris richardii</name>
    <name type="common">Triangle waterfern</name>
    <dbReference type="NCBI Taxonomy" id="49495"/>
    <lineage>
        <taxon>Eukaryota</taxon>
        <taxon>Viridiplantae</taxon>
        <taxon>Streptophyta</taxon>
        <taxon>Embryophyta</taxon>
        <taxon>Tracheophyta</taxon>
        <taxon>Polypodiopsida</taxon>
        <taxon>Polypodiidae</taxon>
        <taxon>Polypodiales</taxon>
        <taxon>Pteridineae</taxon>
        <taxon>Pteridaceae</taxon>
        <taxon>Parkerioideae</taxon>
        <taxon>Ceratopteris</taxon>
    </lineage>
</organism>
<dbReference type="GO" id="GO:0003723">
    <property type="term" value="F:RNA binding"/>
    <property type="evidence" value="ECO:0007669"/>
    <property type="project" value="InterPro"/>
</dbReference>
<protein>
    <recommendedName>
        <fullName evidence="1">Protein RIK</fullName>
    </recommendedName>
    <alternativeName>
        <fullName evidence="2">Rough sheath 2-interacting KH domain protein</fullName>
    </alternativeName>
</protein>
<dbReference type="InterPro" id="IPR031121">
    <property type="entry name" value="RIK/BLOM7"/>
</dbReference>
<feature type="domain" description="KHDC4/BBP-like KH-domain type I" evidence="4">
    <location>
        <begin position="228"/>
        <end position="299"/>
    </location>
</feature>
<dbReference type="Proteomes" id="UP000825935">
    <property type="component" value="Chromosome 6"/>
</dbReference>
<evidence type="ECO:0000256" key="1">
    <source>
        <dbReference type="ARBA" id="ARBA00070402"/>
    </source>
</evidence>
<evidence type="ECO:0000259" key="5">
    <source>
        <dbReference type="Pfam" id="PF23469"/>
    </source>
</evidence>
<dbReference type="FunFam" id="3.30.1370.10:FF:000037">
    <property type="entry name" value="KH domain protein"/>
    <property type="match status" value="1"/>
</dbReference>
<dbReference type="OMA" id="ATPKPFW"/>
<dbReference type="Pfam" id="PF23469">
    <property type="entry name" value="KH_12"/>
    <property type="match status" value="1"/>
</dbReference>
<dbReference type="OrthoDB" id="397265at2759"/>
<dbReference type="InterPro" id="IPR036612">
    <property type="entry name" value="KH_dom_type_1_sf"/>
</dbReference>
<sequence>MAEEVKVEANTEPSTRQRKKRKWDQPAENILAASAGAAGFMPTAALTGINLPGIFPSSMGVYPTMSASTACAQMPFMFSTVQQSAAAIIQKINQDLVAKGVAPINKIQDEMIAREIVINDADAAVRYKLTKRQTQEEIQAKTGAVVITRGKYKPPNGTVDHEKPLYLHISAGAHLKDTAERVKAVDQAAALIDEMLKQGRQVPVSAVNGQVGTNSPLTAVVFVDFEADTSVDLISRIRGSNDQYINHIMHETGATVLVKGGACEISCIEEIPQPLHLFISAEHPKSLEDAKRLSEHLLETIRSEIAGARPPYFVPPVSYNLQQLPQAGSSLASVNVSLPQLSAFSIIQSTGSISAGFSTSDSTVRLGSLQNYSAVPPPKQLLTTDNGSDKMANGQTSVVPLSSGMAVSNLLAPFTGHFPAAYATAPLSQALTQQTYGVYPQASRGSEQYPSYSAYSGLYPQASPLQQVALALQRPAFSQGSDQSSSSITFESTKSLTNASSNQKQAEKQEKQRRKFQEGPSLKRDQLADQALAAKQAKQVGTVETSASMGTLPPKTVSAPSLRSLKSPLPSASMLPPGAVPSSTSPKTSIMPPPSMIPSSPIPKSVSRPSSVGSKSPPAAGDTITTLTTGTSTFPLPVKLKEAHVETPVFIFHVIVYQGIKLVEYGEDDEDDDDDDEENENDNARSELLVNELIAKPYVNGKPFWAV</sequence>
<dbReference type="SUPFAM" id="SSF54791">
    <property type="entry name" value="Eukaryotic type KH-domain (KH-domain type I)"/>
    <property type="match status" value="1"/>
</dbReference>
<dbReference type="InterPro" id="IPR055256">
    <property type="entry name" value="KH_1_KHDC4/BBP-like"/>
</dbReference>
<dbReference type="PANTHER" id="PTHR15744">
    <property type="entry name" value="BLOM7"/>
    <property type="match status" value="1"/>
</dbReference>
<gene>
    <name evidence="6" type="ORF">KP509_06G005800</name>
</gene>
<evidence type="ECO:0000259" key="4">
    <source>
        <dbReference type="Pfam" id="PF22675"/>
    </source>
</evidence>
<dbReference type="EMBL" id="CM035411">
    <property type="protein sequence ID" value="KAH7434205.1"/>
    <property type="molecule type" value="Genomic_DNA"/>
</dbReference>
<feature type="compositionally biased region" description="Basic and acidic residues" evidence="3">
    <location>
        <begin position="505"/>
        <end position="525"/>
    </location>
</feature>
<feature type="compositionally biased region" description="Low complexity" evidence="3">
    <location>
        <begin position="558"/>
        <end position="573"/>
    </location>
</feature>
<feature type="region of interest" description="Disordered" evidence="3">
    <location>
        <begin position="539"/>
        <end position="626"/>
    </location>
</feature>
<accession>A0A8T2UL34</accession>
<evidence type="ECO:0000256" key="2">
    <source>
        <dbReference type="ARBA" id="ARBA00081001"/>
    </source>
</evidence>
<feature type="compositionally biased region" description="Low complexity" evidence="3">
    <location>
        <begin position="478"/>
        <end position="495"/>
    </location>
</feature>
<proteinExistence type="predicted"/>
<feature type="domain" description="ATP-dependent RNA helicase PRP5/DDX46/KHDC4 KH" evidence="5">
    <location>
        <begin position="112"/>
        <end position="201"/>
    </location>
</feature>
<dbReference type="Gene3D" id="3.30.1370.10">
    <property type="entry name" value="K Homology domain, type 1"/>
    <property type="match status" value="2"/>
</dbReference>
<dbReference type="AlphaFoldDB" id="A0A8T2UL34"/>
<evidence type="ECO:0000256" key="3">
    <source>
        <dbReference type="SAM" id="MobiDB-lite"/>
    </source>
</evidence>
<dbReference type="PANTHER" id="PTHR15744:SF0">
    <property type="entry name" value="KH HOMOLOGY DOMAIN-CONTAINING PROTEIN 4"/>
    <property type="match status" value="1"/>
</dbReference>
<feature type="compositionally biased region" description="Low complexity" evidence="3">
    <location>
        <begin position="597"/>
        <end position="626"/>
    </location>
</feature>
<feature type="compositionally biased region" description="Acidic residues" evidence="3">
    <location>
        <begin position="667"/>
        <end position="681"/>
    </location>
</feature>
<feature type="compositionally biased region" description="Low complexity" evidence="3">
    <location>
        <begin position="581"/>
        <end position="590"/>
    </location>
</feature>
<dbReference type="GO" id="GO:0005634">
    <property type="term" value="C:nucleus"/>
    <property type="evidence" value="ECO:0007669"/>
    <property type="project" value="InterPro"/>
</dbReference>
<feature type="region of interest" description="Disordered" evidence="3">
    <location>
        <begin position="1"/>
        <end position="24"/>
    </location>
</feature>
<dbReference type="InterPro" id="IPR056149">
    <property type="entry name" value="PRP5/DDX46/KHDC4_KH"/>
</dbReference>
<feature type="region of interest" description="Disordered" evidence="3">
    <location>
        <begin position="667"/>
        <end position="687"/>
    </location>
</feature>